<dbReference type="SUPFAM" id="SSF57783">
    <property type="entry name" value="Zinc beta-ribbon"/>
    <property type="match status" value="1"/>
</dbReference>
<dbReference type="PANTHER" id="PTHR30015:SF6">
    <property type="entry name" value="SLL1429 PROTEIN"/>
    <property type="match status" value="1"/>
</dbReference>
<dbReference type="GO" id="GO:0003916">
    <property type="term" value="F:DNA topoisomerase activity"/>
    <property type="evidence" value="ECO:0007669"/>
    <property type="project" value="InterPro"/>
</dbReference>
<dbReference type="Pfam" id="PF01396">
    <property type="entry name" value="Zn_ribbon_Top1"/>
    <property type="match status" value="1"/>
</dbReference>
<dbReference type="GO" id="GO:0015666">
    <property type="term" value="F:restriction endodeoxyribonuclease activity"/>
    <property type="evidence" value="ECO:0007669"/>
    <property type="project" value="TreeGrafter"/>
</dbReference>
<dbReference type="PANTHER" id="PTHR30015">
    <property type="entry name" value="MRR RESTRICTION SYSTEM PROTEIN"/>
    <property type="match status" value="1"/>
</dbReference>
<proteinExistence type="predicted"/>
<evidence type="ECO:0000313" key="3">
    <source>
        <dbReference type="EMBL" id="AWG44872.1"/>
    </source>
</evidence>
<dbReference type="GO" id="GO:0003677">
    <property type="term" value="F:DNA binding"/>
    <property type="evidence" value="ECO:0007669"/>
    <property type="project" value="InterPro"/>
</dbReference>
<dbReference type="RefSeq" id="WP_046218237.1">
    <property type="nucleotide sequence ID" value="NZ_CP015323.1"/>
</dbReference>
<sequence>MIAFYLMRIVYRKLQERTAMKRLARSGIQYIDQMDGFQFEAYLKALFQQLGYKAHVTPKSGDFGADLIMKGQQKIVIQAKRYGSKNRVSLSAVQEIYGAQAYYKADEAWVITNSSFTKSARALAEACNVQLFDRKALQELILEVNPTHTAEKVYREIEPEPRTCPTCGKSLVVRQGKTNRFFGCSSFPQCRHTEAIHK</sequence>
<dbReference type="InterPro" id="IPR011335">
    <property type="entry name" value="Restrct_endonuc-II-like"/>
</dbReference>
<accession>A0A2S1M0I4</accession>
<dbReference type="Pfam" id="PF04471">
    <property type="entry name" value="Mrr_cat"/>
    <property type="match status" value="1"/>
</dbReference>
<dbReference type="KEGG" id="beo:BEH_24545"/>
<dbReference type="InterPro" id="IPR011856">
    <property type="entry name" value="tRNA_endonuc-like_dom_sf"/>
</dbReference>
<dbReference type="InterPro" id="IPR052906">
    <property type="entry name" value="Type_IV_Methyl-Rstrct_Enzyme"/>
</dbReference>
<dbReference type="InterPro" id="IPR007560">
    <property type="entry name" value="Restrct_endonuc_IV_Mrr"/>
</dbReference>
<dbReference type="Gene3D" id="3.40.1350.10">
    <property type="match status" value="1"/>
</dbReference>
<dbReference type="Gene3D" id="3.30.65.10">
    <property type="entry name" value="Bacterial Topoisomerase I, domain 1"/>
    <property type="match status" value="1"/>
</dbReference>
<evidence type="ECO:0000259" key="2">
    <source>
        <dbReference type="Pfam" id="PF04471"/>
    </source>
</evidence>
<dbReference type="GO" id="GO:0005694">
    <property type="term" value="C:chromosome"/>
    <property type="evidence" value="ECO:0007669"/>
    <property type="project" value="InterPro"/>
</dbReference>
<dbReference type="GO" id="GO:0009307">
    <property type="term" value="P:DNA restriction-modification system"/>
    <property type="evidence" value="ECO:0007669"/>
    <property type="project" value="InterPro"/>
</dbReference>
<keyword evidence="4" id="KW-1185">Reference proteome</keyword>
<dbReference type="GO" id="GO:0006265">
    <property type="term" value="P:DNA topological change"/>
    <property type="evidence" value="ECO:0007669"/>
    <property type="project" value="InterPro"/>
</dbReference>
<evidence type="ECO:0000313" key="4">
    <source>
        <dbReference type="Proteomes" id="UP000036202"/>
    </source>
</evidence>
<name>A0A2S1M0I4_9BACI</name>
<reference evidence="3 4" key="1">
    <citation type="journal article" date="2015" name="PLoS ONE">
        <title>Genome Sequence of Bacillus endophyticus and Analysis of Its Companion Mechanism in the Ketogulonigenium vulgare-Bacillus Strain Consortium.</title>
        <authorList>
            <person name="Jia N."/>
            <person name="Du J."/>
            <person name="Ding M.Z."/>
            <person name="Gao F."/>
            <person name="Yuan Y.J."/>
        </authorList>
    </citation>
    <scope>NUCLEOTIDE SEQUENCE [LARGE SCALE GENOMIC DNA]</scope>
    <source>
        <strain evidence="3 4">Hbe603</strain>
        <plasmid evidence="4">pbeh1</plasmid>
    </source>
</reference>
<organism evidence="3 4">
    <name type="scientific">Priestia filamentosa</name>
    <dbReference type="NCBI Taxonomy" id="1402861"/>
    <lineage>
        <taxon>Bacteria</taxon>
        <taxon>Bacillati</taxon>
        <taxon>Bacillota</taxon>
        <taxon>Bacilli</taxon>
        <taxon>Bacillales</taxon>
        <taxon>Bacillaceae</taxon>
        <taxon>Priestia</taxon>
    </lineage>
</organism>
<dbReference type="EMBL" id="CP015323">
    <property type="protein sequence ID" value="AWG44872.1"/>
    <property type="molecule type" value="Genomic_DNA"/>
</dbReference>
<dbReference type="OrthoDB" id="9797274at2"/>
<keyword evidence="3" id="KW-0614">Plasmid</keyword>
<feature type="domain" description="Restriction endonuclease type IV Mrr" evidence="2">
    <location>
        <begin position="31"/>
        <end position="141"/>
    </location>
</feature>
<dbReference type="SUPFAM" id="SSF52980">
    <property type="entry name" value="Restriction endonuclease-like"/>
    <property type="match status" value="1"/>
</dbReference>
<dbReference type="InterPro" id="IPR013498">
    <property type="entry name" value="Topo_IA_Znf"/>
</dbReference>
<keyword evidence="3" id="KW-0540">Nuclease</keyword>
<dbReference type="AlphaFoldDB" id="A0A2S1M0I4"/>
<keyword evidence="3" id="KW-0255">Endonuclease</keyword>
<protein>
    <submittedName>
        <fullName evidence="3">Restriction endonuclease</fullName>
    </submittedName>
</protein>
<feature type="domain" description="DNA topoisomerase type IA zn finger" evidence="1">
    <location>
        <begin position="162"/>
        <end position="197"/>
    </location>
</feature>
<evidence type="ECO:0000259" key="1">
    <source>
        <dbReference type="Pfam" id="PF01396"/>
    </source>
</evidence>
<geneLocation type="plasmid" evidence="4">
    <name>pbeh1</name>
</geneLocation>
<keyword evidence="3" id="KW-0378">Hydrolase</keyword>
<dbReference type="Proteomes" id="UP000036202">
    <property type="component" value="Plasmid pbeh1"/>
</dbReference>
<gene>
    <name evidence="3" type="ORF">BEH_24545</name>
</gene>